<proteinExistence type="predicted"/>
<dbReference type="SMART" id="SM00493">
    <property type="entry name" value="TOPRIM"/>
    <property type="match status" value="1"/>
</dbReference>
<gene>
    <name evidence="2" type="ORF">I5U57_04755</name>
</gene>
<evidence type="ECO:0000313" key="3">
    <source>
        <dbReference type="Proteomes" id="UP000616785"/>
    </source>
</evidence>
<protein>
    <submittedName>
        <fullName evidence="2">Toprim domain-containing protein</fullName>
    </submittedName>
</protein>
<feature type="domain" description="Toprim" evidence="1">
    <location>
        <begin position="190"/>
        <end position="283"/>
    </location>
</feature>
<accession>A0AA40XV94</accession>
<evidence type="ECO:0000313" key="2">
    <source>
        <dbReference type="EMBL" id="MBH1638760.1"/>
    </source>
</evidence>
<organism evidence="2 3">
    <name type="scientific">Stenotrophomonas maltophilia</name>
    <name type="common">Pseudomonas maltophilia</name>
    <name type="synonym">Xanthomonas maltophilia</name>
    <dbReference type="NCBI Taxonomy" id="40324"/>
    <lineage>
        <taxon>Bacteria</taxon>
        <taxon>Pseudomonadati</taxon>
        <taxon>Pseudomonadota</taxon>
        <taxon>Gammaproteobacteria</taxon>
        <taxon>Lysobacterales</taxon>
        <taxon>Lysobacteraceae</taxon>
        <taxon>Stenotrophomonas</taxon>
        <taxon>Stenotrophomonas maltophilia group</taxon>
    </lineage>
</organism>
<dbReference type="InterPro" id="IPR034154">
    <property type="entry name" value="TOPRIM_DnaG/twinkle"/>
</dbReference>
<dbReference type="Pfam" id="PF13362">
    <property type="entry name" value="Toprim_3"/>
    <property type="match status" value="1"/>
</dbReference>
<evidence type="ECO:0000259" key="1">
    <source>
        <dbReference type="PROSITE" id="PS50880"/>
    </source>
</evidence>
<comment type="caution">
    <text evidence="2">The sequence shown here is derived from an EMBL/GenBank/DDBJ whole genome shotgun (WGS) entry which is preliminary data.</text>
</comment>
<dbReference type="AlphaFoldDB" id="A0AA40XV94"/>
<dbReference type="Proteomes" id="UP000616785">
    <property type="component" value="Unassembled WGS sequence"/>
</dbReference>
<name>A0AA40XV94_STEMA</name>
<dbReference type="EMBL" id="JADUNO010000009">
    <property type="protein sequence ID" value="MBH1638760.1"/>
    <property type="molecule type" value="Genomic_DNA"/>
</dbReference>
<dbReference type="CDD" id="cd01029">
    <property type="entry name" value="TOPRIM_primases"/>
    <property type="match status" value="1"/>
</dbReference>
<dbReference type="InterPro" id="IPR006171">
    <property type="entry name" value="TOPRIM_dom"/>
</dbReference>
<reference evidence="2" key="1">
    <citation type="submission" date="2020-11" db="EMBL/GenBank/DDBJ databases">
        <title>Enhanced detection system for hospital associated transmission using whole genome sequencing surveillance.</title>
        <authorList>
            <person name="Harrison L.H."/>
            <person name="Van Tyne D."/>
            <person name="Marsh J.W."/>
            <person name="Griffith M.P."/>
            <person name="Snyder D.J."/>
            <person name="Cooper V.S."/>
            <person name="Mustapha M."/>
        </authorList>
    </citation>
    <scope>NUCLEOTIDE SEQUENCE</scope>
    <source>
        <strain evidence="2">STEN00092</strain>
    </source>
</reference>
<dbReference type="PROSITE" id="PS50880">
    <property type="entry name" value="TOPRIM"/>
    <property type="match status" value="1"/>
</dbReference>
<sequence length="283" mass="29679">MTRPEGFIAALRAAGLCVGTGESVLANGRLCRVRAEGDGSGQRSGWYVLHAGPPQAGAYGNWKTGLNESWCEGGGEALSEADRAMLREAVVRAQRQQQAERAQRQAVARQQARERWQRASAAAPDHPYLVAKGVGVHGLRELDGLLLVPLRDAQGRLWSLQTIAADGSKRFLAGGRKRGLYYAVGRTVSDVVCIAEGYATAASIHEATGHPTAVAFDAGNLEPVACALRAKFPSAVIVVCADDDAATAARLGINPGVANAQRAADAVGGVVAMPPRPRHEATS</sequence>
<dbReference type="RefSeq" id="WP_197601615.1">
    <property type="nucleotide sequence ID" value="NZ_JAVSKR010000001.1"/>
</dbReference>